<evidence type="ECO:0000313" key="2">
    <source>
        <dbReference type="Proteomes" id="UP000009881"/>
    </source>
</evidence>
<dbReference type="STRING" id="1238182.C882_2822"/>
<dbReference type="AlphaFoldDB" id="K9GMR3"/>
<gene>
    <name evidence="1" type="ORF">C882_2822</name>
</gene>
<accession>K9GMR3</accession>
<dbReference type="RefSeq" id="WP_009542813.1">
    <property type="nucleotide sequence ID" value="NZ_ANHY01000031.1"/>
</dbReference>
<dbReference type="Proteomes" id="UP000009881">
    <property type="component" value="Unassembled WGS sequence"/>
</dbReference>
<comment type="caution">
    <text evidence="1">The sequence shown here is derived from an EMBL/GenBank/DDBJ whole genome shotgun (WGS) entry which is preliminary data.</text>
</comment>
<sequence length="67" mass="7434">MPIPHLFTRQSRFEADARWEHDVVYVKPLGDAVAIHAPDGRELGRCEDWASARIAAAAQDLVALSVH</sequence>
<organism evidence="1 2">
    <name type="scientific">Caenispirillum salinarum AK4</name>
    <dbReference type="NCBI Taxonomy" id="1238182"/>
    <lineage>
        <taxon>Bacteria</taxon>
        <taxon>Pseudomonadati</taxon>
        <taxon>Pseudomonadota</taxon>
        <taxon>Alphaproteobacteria</taxon>
        <taxon>Rhodospirillales</taxon>
        <taxon>Novispirillaceae</taxon>
        <taxon>Caenispirillum</taxon>
    </lineage>
</organism>
<proteinExistence type="predicted"/>
<name>K9GMR3_9PROT</name>
<protein>
    <submittedName>
        <fullName evidence="1">Uncharacterized protein</fullName>
    </submittedName>
</protein>
<evidence type="ECO:0000313" key="1">
    <source>
        <dbReference type="EMBL" id="EKV26387.1"/>
    </source>
</evidence>
<dbReference type="EMBL" id="ANHY01000031">
    <property type="protein sequence ID" value="EKV26387.1"/>
    <property type="molecule type" value="Genomic_DNA"/>
</dbReference>
<reference evidence="1 2" key="1">
    <citation type="journal article" date="2013" name="Genome Announc.">
        <title>Draft Genome Sequence of an Alphaproteobacterium, Caenispirillum salinarum AK4(T), Isolated from a Solar Saltern.</title>
        <authorList>
            <person name="Khatri I."/>
            <person name="Singh A."/>
            <person name="Korpole S."/>
            <person name="Pinnaka A.K."/>
            <person name="Subramanian S."/>
        </authorList>
    </citation>
    <scope>NUCLEOTIDE SEQUENCE [LARGE SCALE GENOMIC DNA]</scope>
    <source>
        <strain evidence="1 2">AK4</strain>
    </source>
</reference>
<keyword evidence="2" id="KW-1185">Reference proteome</keyword>